<reference evidence="1 2" key="1">
    <citation type="journal article" date="2014" name="Genome Announc.">
        <title>Genome Sequence of Bacillus simplex Strain P558, Isolated from a Human Fecal Sample.</title>
        <authorList>
            <person name="Croce O."/>
            <person name="Hugon P."/>
            <person name="Lagier J.C."/>
            <person name="Bibi F."/>
            <person name="Robert C."/>
            <person name="Azhar E.I."/>
            <person name="Raoult D."/>
            <person name="Fournier P.E."/>
        </authorList>
    </citation>
    <scope>NUCLEOTIDE SEQUENCE [LARGE SCALE GENOMIC DNA]</scope>
    <source>
        <strain evidence="1 2">P558</strain>
    </source>
</reference>
<name>A0AAN2PF97_9BACI</name>
<sequence length="86" mass="10147">MDKHKEKIIEYVNKNGELVKSKISDFDEIAYYETFVNGKGKSVTRKVIDTEEFTYIEGLGIVTEDGELNMEKLIKTLLQERYFRYL</sequence>
<dbReference type="Proteomes" id="UP000182110">
    <property type="component" value="Unassembled WGS sequence"/>
</dbReference>
<evidence type="ECO:0000313" key="2">
    <source>
        <dbReference type="Proteomes" id="UP000182110"/>
    </source>
</evidence>
<dbReference type="AlphaFoldDB" id="A0AAN2PF97"/>
<protein>
    <submittedName>
        <fullName evidence="1">Uncharacterized protein</fullName>
    </submittedName>
</protein>
<accession>A0AAN2PF97</accession>
<evidence type="ECO:0000313" key="1">
    <source>
        <dbReference type="EMBL" id="CEG31471.1"/>
    </source>
</evidence>
<dbReference type="EMBL" id="CCXW01000001">
    <property type="protein sequence ID" value="CEG31471.1"/>
    <property type="molecule type" value="Genomic_DNA"/>
</dbReference>
<proteinExistence type="predicted"/>
<organism evidence="1 2">
    <name type="scientific">Peribacillus simplex</name>
    <dbReference type="NCBI Taxonomy" id="1478"/>
    <lineage>
        <taxon>Bacteria</taxon>
        <taxon>Bacillati</taxon>
        <taxon>Bacillota</taxon>
        <taxon>Bacilli</taxon>
        <taxon>Bacillales</taxon>
        <taxon>Bacillaceae</taxon>
        <taxon>Peribacillus</taxon>
    </lineage>
</organism>
<gene>
    <name evidence="1" type="ORF">BN1180_01615</name>
</gene>
<keyword evidence="2" id="KW-1185">Reference proteome</keyword>
<comment type="caution">
    <text evidence="1">The sequence shown here is derived from an EMBL/GenBank/DDBJ whole genome shotgun (WGS) entry which is preliminary data.</text>
</comment>
<dbReference type="RefSeq" id="WP_072272625.1">
    <property type="nucleotide sequence ID" value="NZ_CCXW01000001.1"/>
</dbReference>